<sequence>MKSILMLIPKLSKREKAVLFLCVGLIILSVLYNFILEPIAKKWIGFNSEIEIMRLKLKRSAEVVKRQRDIMDQYKSVSSFIKLDNASEEEEMAMLLDELEKLASSSSVRITNIKPRQSRESGYYKKYVVEVESEGNISGFSKFLYGIQNSRQFLDVEKLSLTTKGASSDLLKGQMVVVRILP</sequence>
<evidence type="ECO:0000313" key="2">
    <source>
        <dbReference type="Proteomes" id="UP000230052"/>
    </source>
</evidence>
<dbReference type="InterPro" id="IPR014717">
    <property type="entry name" value="Transl_elong_EF1B/ribsomal_bS6"/>
</dbReference>
<dbReference type="GO" id="GO:0043107">
    <property type="term" value="P:type IV pilus-dependent motility"/>
    <property type="evidence" value="ECO:0007669"/>
    <property type="project" value="InterPro"/>
</dbReference>
<name>A0A2J0KRI7_9BACT</name>
<evidence type="ECO:0008006" key="3">
    <source>
        <dbReference type="Google" id="ProtNLM"/>
    </source>
</evidence>
<comment type="caution">
    <text evidence="1">The sequence shown here is derived from an EMBL/GenBank/DDBJ whole genome shotgun (WGS) entry which is preliminary data.</text>
</comment>
<dbReference type="AlphaFoldDB" id="A0A2J0KRI7"/>
<dbReference type="GO" id="GO:0043683">
    <property type="term" value="P:type IV pilus assembly"/>
    <property type="evidence" value="ECO:0007669"/>
    <property type="project" value="InterPro"/>
</dbReference>
<reference evidence="1 2" key="1">
    <citation type="submission" date="2017-09" db="EMBL/GenBank/DDBJ databases">
        <title>Depth-based differentiation of microbial function through sediment-hosted aquifers and enrichment of novel symbionts in the deep terrestrial subsurface.</title>
        <authorList>
            <person name="Probst A.J."/>
            <person name="Ladd B."/>
            <person name="Jarett J.K."/>
            <person name="Geller-Mcgrath D.E."/>
            <person name="Sieber C.M."/>
            <person name="Emerson J.B."/>
            <person name="Anantharaman K."/>
            <person name="Thomas B.C."/>
            <person name="Malmstrom R."/>
            <person name="Stieglmeier M."/>
            <person name="Klingl A."/>
            <person name="Woyke T."/>
            <person name="Ryan C.M."/>
            <person name="Banfield J.F."/>
        </authorList>
    </citation>
    <scope>NUCLEOTIDE SEQUENCE [LARGE SCALE GENOMIC DNA]</scope>
    <source>
        <strain evidence="1">CG07_land_8_20_14_0_80_42_15</strain>
    </source>
</reference>
<proteinExistence type="predicted"/>
<gene>
    <name evidence="1" type="ORF">COS99_06670</name>
</gene>
<dbReference type="EMBL" id="PEWV01000067">
    <property type="protein sequence ID" value="PIU41212.1"/>
    <property type="molecule type" value="Genomic_DNA"/>
</dbReference>
<protein>
    <recommendedName>
        <fullName evidence="3">Type II secretion system protein M</fullName>
    </recommendedName>
</protein>
<accession>A0A2J0KRI7</accession>
<evidence type="ECO:0000313" key="1">
    <source>
        <dbReference type="EMBL" id="PIU41212.1"/>
    </source>
</evidence>
<dbReference type="InterPro" id="IPR007445">
    <property type="entry name" value="PilO"/>
</dbReference>
<dbReference type="Proteomes" id="UP000230052">
    <property type="component" value="Unassembled WGS sequence"/>
</dbReference>
<dbReference type="Gene3D" id="3.30.70.60">
    <property type="match status" value="1"/>
</dbReference>
<organism evidence="1 2">
    <name type="scientific">Candidatus Aquitaenariimonas noxiae</name>
    <dbReference type="NCBI Taxonomy" id="1974741"/>
    <lineage>
        <taxon>Bacteria</taxon>
        <taxon>Pseudomonadati</taxon>
        <taxon>Candidatus Omnitrophota</taxon>
        <taxon>Candidatus Aquitaenariimonas</taxon>
    </lineage>
</organism>
<dbReference type="Pfam" id="PF04350">
    <property type="entry name" value="PilO"/>
    <property type="match status" value="1"/>
</dbReference>